<dbReference type="GO" id="GO:0003729">
    <property type="term" value="F:mRNA binding"/>
    <property type="evidence" value="ECO:0007669"/>
    <property type="project" value="TreeGrafter"/>
</dbReference>
<evidence type="ECO:0000313" key="3">
    <source>
        <dbReference type="Proteomes" id="UP000821837"/>
    </source>
</evidence>
<protein>
    <submittedName>
        <fullName evidence="2">Uncharacterized protein</fullName>
    </submittedName>
</protein>
<dbReference type="InterPro" id="IPR027523">
    <property type="entry name" value="CLU_prot"/>
</dbReference>
<evidence type="ECO:0000256" key="1">
    <source>
        <dbReference type="SAM" id="MobiDB-lite"/>
    </source>
</evidence>
<gene>
    <name evidence="2" type="ORF">HPB52_015375</name>
</gene>
<keyword evidence="3" id="KW-1185">Reference proteome</keyword>
<feature type="compositionally biased region" description="Basic and acidic residues" evidence="1">
    <location>
        <begin position="41"/>
        <end position="64"/>
    </location>
</feature>
<comment type="caution">
    <text evidence="2">The sequence shown here is derived from an EMBL/GenBank/DDBJ whole genome shotgun (WGS) entry which is preliminary data.</text>
</comment>
<accession>A0A9D4PRV5</accession>
<dbReference type="Proteomes" id="UP000821837">
    <property type="component" value="Chromosome 5"/>
</dbReference>
<evidence type="ECO:0000313" key="2">
    <source>
        <dbReference type="EMBL" id="KAH7951914.1"/>
    </source>
</evidence>
<reference evidence="2" key="2">
    <citation type="submission" date="2021-09" db="EMBL/GenBank/DDBJ databases">
        <authorList>
            <person name="Jia N."/>
            <person name="Wang J."/>
            <person name="Shi W."/>
            <person name="Du L."/>
            <person name="Sun Y."/>
            <person name="Zhan W."/>
            <person name="Jiang J."/>
            <person name="Wang Q."/>
            <person name="Zhang B."/>
            <person name="Ji P."/>
            <person name="Sakyi L.B."/>
            <person name="Cui X."/>
            <person name="Yuan T."/>
            <person name="Jiang B."/>
            <person name="Yang W."/>
            <person name="Lam T.T.-Y."/>
            <person name="Chang Q."/>
            <person name="Ding S."/>
            <person name="Wang X."/>
            <person name="Zhu J."/>
            <person name="Ruan X."/>
            <person name="Zhao L."/>
            <person name="Wei J."/>
            <person name="Que T."/>
            <person name="Du C."/>
            <person name="Cheng J."/>
            <person name="Dai P."/>
            <person name="Han X."/>
            <person name="Huang E."/>
            <person name="Gao Y."/>
            <person name="Liu J."/>
            <person name="Shao H."/>
            <person name="Ye R."/>
            <person name="Li L."/>
            <person name="Wei W."/>
            <person name="Wang X."/>
            <person name="Wang C."/>
            <person name="Huo Q."/>
            <person name="Li W."/>
            <person name="Guo W."/>
            <person name="Chen H."/>
            <person name="Chen S."/>
            <person name="Zhou L."/>
            <person name="Zhou L."/>
            <person name="Ni X."/>
            <person name="Tian J."/>
            <person name="Zhou Y."/>
            <person name="Sheng Y."/>
            <person name="Liu T."/>
            <person name="Pan Y."/>
            <person name="Xia L."/>
            <person name="Li J."/>
            <person name="Zhao F."/>
            <person name="Cao W."/>
        </authorList>
    </citation>
    <scope>NUCLEOTIDE SEQUENCE</scope>
    <source>
        <strain evidence="2">Rsan-2018</strain>
        <tissue evidence="2">Larvae</tissue>
    </source>
</reference>
<dbReference type="VEuPathDB" id="VectorBase:RSAN_032253"/>
<dbReference type="AlphaFoldDB" id="A0A9D4PRV5"/>
<reference evidence="2" key="1">
    <citation type="journal article" date="2020" name="Cell">
        <title>Large-Scale Comparative Analyses of Tick Genomes Elucidate Their Genetic Diversity and Vector Capacities.</title>
        <authorList>
            <consortium name="Tick Genome and Microbiome Consortium (TIGMIC)"/>
            <person name="Jia N."/>
            <person name="Wang J."/>
            <person name="Shi W."/>
            <person name="Du L."/>
            <person name="Sun Y."/>
            <person name="Zhan W."/>
            <person name="Jiang J.F."/>
            <person name="Wang Q."/>
            <person name="Zhang B."/>
            <person name="Ji P."/>
            <person name="Bell-Sakyi L."/>
            <person name="Cui X.M."/>
            <person name="Yuan T.T."/>
            <person name="Jiang B.G."/>
            <person name="Yang W.F."/>
            <person name="Lam T.T."/>
            <person name="Chang Q.C."/>
            <person name="Ding S.J."/>
            <person name="Wang X.J."/>
            <person name="Zhu J.G."/>
            <person name="Ruan X.D."/>
            <person name="Zhao L."/>
            <person name="Wei J.T."/>
            <person name="Ye R.Z."/>
            <person name="Que T.C."/>
            <person name="Du C.H."/>
            <person name="Zhou Y.H."/>
            <person name="Cheng J.X."/>
            <person name="Dai P.F."/>
            <person name="Guo W.B."/>
            <person name="Han X.H."/>
            <person name="Huang E.J."/>
            <person name="Li L.F."/>
            <person name="Wei W."/>
            <person name="Gao Y.C."/>
            <person name="Liu J.Z."/>
            <person name="Shao H.Z."/>
            <person name="Wang X."/>
            <person name="Wang C.C."/>
            <person name="Yang T.C."/>
            <person name="Huo Q.B."/>
            <person name="Li W."/>
            <person name="Chen H.Y."/>
            <person name="Chen S.E."/>
            <person name="Zhou L.G."/>
            <person name="Ni X.B."/>
            <person name="Tian J.H."/>
            <person name="Sheng Y."/>
            <person name="Liu T."/>
            <person name="Pan Y.S."/>
            <person name="Xia L.Y."/>
            <person name="Li J."/>
            <person name="Zhao F."/>
            <person name="Cao W.C."/>
        </authorList>
    </citation>
    <scope>NUCLEOTIDE SEQUENCE</scope>
    <source>
        <strain evidence="2">Rsan-2018</strain>
    </source>
</reference>
<sequence>MLVKCKSKPEVLTAAAEANVSTLGLPEVSGKGSSTSEAEDGAVRKPDAAAEVAGREFHAPDDGSQRNPPAEPFHSLRPSVPAPSRRLNRHYSQELVFIQDTGFSVRIQPPGLGTLDIQVSSMELVQIHQLLMYYEDTCHRTSFSLQLDGITLHNFAKIKNIPGLVEDPSSRWSKWHLAWPCAEPYTVREACAHVRNLLRPLDPDDAYNGLDCSSLAFLNVVMQGDDIVGE</sequence>
<dbReference type="PANTHER" id="PTHR12601">
    <property type="entry name" value="EUKARYOTIC TRANSLATION INITIATION FACTOR 3 SUBUNIT EIF-3"/>
    <property type="match status" value="1"/>
</dbReference>
<dbReference type="PANTHER" id="PTHR12601:SF6">
    <property type="entry name" value="CLUSTERED MITOCHONDRIA PROTEIN HOMOLOG"/>
    <property type="match status" value="1"/>
</dbReference>
<dbReference type="EMBL" id="JABSTV010001251">
    <property type="protein sequence ID" value="KAH7951914.1"/>
    <property type="molecule type" value="Genomic_DNA"/>
</dbReference>
<organism evidence="2 3">
    <name type="scientific">Rhipicephalus sanguineus</name>
    <name type="common">Brown dog tick</name>
    <name type="synonym">Ixodes sanguineus</name>
    <dbReference type="NCBI Taxonomy" id="34632"/>
    <lineage>
        <taxon>Eukaryota</taxon>
        <taxon>Metazoa</taxon>
        <taxon>Ecdysozoa</taxon>
        <taxon>Arthropoda</taxon>
        <taxon>Chelicerata</taxon>
        <taxon>Arachnida</taxon>
        <taxon>Acari</taxon>
        <taxon>Parasitiformes</taxon>
        <taxon>Ixodida</taxon>
        <taxon>Ixodoidea</taxon>
        <taxon>Ixodidae</taxon>
        <taxon>Rhipicephalinae</taxon>
        <taxon>Rhipicephalus</taxon>
        <taxon>Rhipicephalus</taxon>
    </lineage>
</organism>
<dbReference type="GO" id="GO:0048312">
    <property type="term" value="P:intracellular distribution of mitochondria"/>
    <property type="evidence" value="ECO:0007669"/>
    <property type="project" value="TreeGrafter"/>
</dbReference>
<name>A0A9D4PRV5_RHISA</name>
<feature type="region of interest" description="Disordered" evidence="1">
    <location>
        <begin position="22"/>
        <end position="84"/>
    </location>
</feature>
<proteinExistence type="predicted"/>
<dbReference type="GO" id="GO:0005737">
    <property type="term" value="C:cytoplasm"/>
    <property type="evidence" value="ECO:0007669"/>
    <property type="project" value="TreeGrafter"/>
</dbReference>